<evidence type="ECO:0000259" key="4">
    <source>
        <dbReference type="PROSITE" id="PS50995"/>
    </source>
</evidence>
<name>A0A0L8M5S8_STRVG</name>
<organism evidence="5 6">
    <name type="scientific">Streptomyces virginiae</name>
    <name type="common">Streptomyces cinnamonensis</name>
    <dbReference type="NCBI Taxonomy" id="1961"/>
    <lineage>
        <taxon>Bacteria</taxon>
        <taxon>Bacillati</taxon>
        <taxon>Actinomycetota</taxon>
        <taxon>Actinomycetes</taxon>
        <taxon>Kitasatosporales</taxon>
        <taxon>Streptomycetaceae</taxon>
        <taxon>Streptomyces</taxon>
    </lineage>
</organism>
<dbReference type="GO" id="GO:0006950">
    <property type="term" value="P:response to stress"/>
    <property type="evidence" value="ECO:0007669"/>
    <property type="project" value="TreeGrafter"/>
</dbReference>
<evidence type="ECO:0000256" key="1">
    <source>
        <dbReference type="ARBA" id="ARBA00023015"/>
    </source>
</evidence>
<dbReference type="InterPro" id="IPR000835">
    <property type="entry name" value="HTH_MarR-typ"/>
</dbReference>
<dbReference type="InterPro" id="IPR036390">
    <property type="entry name" value="WH_DNA-bd_sf"/>
</dbReference>
<dbReference type="Gene3D" id="1.10.10.10">
    <property type="entry name" value="Winged helix-like DNA-binding domain superfamily/Winged helix DNA-binding domain"/>
    <property type="match status" value="1"/>
</dbReference>
<dbReference type="PANTHER" id="PTHR33164">
    <property type="entry name" value="TRANSCRIPTIONAL REGULATOR, MARR FAMILY"/>
    <property type="match status" value="1"/>
</dbReference>
<dbReference type="SUPFAM" id="SSF46785">
    <property type="entry name" value="Winged helix' DNA-binding domain"/>
    <property type="match status" value="1"/>
</dbReference>
<dbReference type="Pfam" id="PF01047">
    <property type="entry name" value="MarR"/>
    <property type="match status" value="1"/>
</dbReference>
<dbReference type="GO" id="GO:0003700">
    <property type="term" value="F:DNA-binding transcription factor activity"/>
    <property type="evidence" value="ECO:0007669"/>
    <property type="project" value="InterPro"/>
</dbReference>
<dbReference type="SMART" id="SM00347">
    <property type="entry name" value="HTH_MARR"/>
    <property type="match status" value="1"/>
</dbReference>
<evidence type="ECO:0000256" key="2">
    <source>
        <dbReference type="ARBA" id="ARBA00023125"/>
    </source>
</evidence>
<protein>
    <recommendedName>
        <fullName evidence="4">HTH marR-type domain-containing protein</fullName>
    </recommendedName>
</protein>
<gene>
    <name evidence="5" type="ORF">ADK75_30075</name>
</gene>
<dbReference type="Proteomes" id="UP000037084">
    <property type="component" value="Unassembled WGS sequence"/>
</dbReference>
<evidence type="ECO:0000256" key="3">
    <source>
        <dbReference type="ARBA" id="ARBA00023163"/>
    </source>
</evidence>
<feature type="domain" description="HTH marR-type" evidence="4">
    <location>
        <begin position="1"/>
        <end position="145"/>
    </location>
</feature>
<reference evidence="6" key="1">
    <citation type="submission" date="2015-07" db="EMBL/GenBank/DDBJ databases">
        <authorList>
            <consortium name="Consortium for Microbial Forensics and Genomics (microFORGE)"/>
            <person name="Knight B.M."/>
            <person name="Roberts D.P."/>
            <person name="Lin D."/>
            <person name="Hari K."/>
            <person name="Fletcher J."/>
            <person name="Melcher U."/>
            <person name="Blagden T."/>
            <person name="Winegar R.A."/>
        </authorList>
    </citation>
    <scope>NUCLEOTIDE SEQUENCE [LARGE SCALE GENOMIC DNA]</scope>
    <source>
        <strain evidence="6">NRRL B-1447</strain>
    </source>
</reference>
<evidence type="ECO:0000313" key="6">
    <source>
        <dbReference type="Proteomes" id="UP000037084"/>
    </source>
</evidence>
<dbReference type="PROSITE" id="PS50995">
    <property type="entry name" value="HTH_MARR_2"/>
    <property type="match status" value="1"/>
</dbReference>
<dbReference type="InterPro" id="IPR039422">
    <property type="entry name" value="MarR/SlyA-like"/>
</dbReference>
<comment type="caution">
    <text evidence="5">The sequence shown here is derived from an EMBL/GenBank/DDBJ whole genome shotgun (WGS) entry which is preliminary data.</text>
</comment>
<keyword evidence="1" id="KW-0805">Transcription regulation</keyword>
<dbReference type="InterPro" id="IPR023187">
    <property type="entry name" value="Tscrpt_reg_MarR-type_CS"/>
</dbReference>
<dbReference type="AlphaFoldDB" id="A0A0L8M5S8"/>
<dbReference type="PROSITE" id="PS01117">
    <property type="entry name" value="HTH_MARR_1"/>
    <property type="match status" value="1"/>
</dbReference>
<dbReference type="EMBL" id="LGUV01000360">
    <property type="protein sequence ID" value="KOG45748.1"/>
    <property type="molecule type" value="Genomic_DNA"/>
</dbReference>
<sequence>MPRIAPSVSREQVALEACRLLEMLEVLWGRSGVAASLPPVSPSQLRVLTVIEKWDGVNLRDLGEALGSTPPSVSRLCDRLEAAGLIQRSRGTANRREVELRLSPGGHRALKQMRAWRSGEIETVLTKVPEADLGALAESLQTFRTAALLHIGPEETGHSTGSATA</sequence>
<accession>A0A0L8M5S8</accession>
<proteinExistence type="predicted"/>
<evidence type="ECO:0000313" key="5">
    <source>
        <dbReference type="EMBL" id="KOG45748.1"/>
    </source>
</evidence>
<dbReference type="InterPro" id="IPR036388">
    <property type="entry name" value="WH-like_DNA-bd_sf"/>
</dbReference>
<keyword evidence="3" id="KW-0804">Transcription</keyword>
<dbReference type="GO" id="GO:0003677">
    <property type="term" value="F:DNA binding"/>
    <property type="evidence" value="ECO:0007669"/>
    <property type="project" value="UniProtKB-KW"/>
</dbReference>
<dbReference type="PATRIC" id="fig|1961.12.peg.6671"/>
<dbReference type="OrthoDB" id="3830756at2"/>
<dbReference type="PANTHER" id="PTHR33164:SF103">
    <property type="entry name" value="REGULATORY PROTEIN MARR"/>
    <property type="match status" value="1"/>
</dbReference>
<keyword evidence="2" id="KW-0238">DNA-binding</keyword>